<evidence type="ECO:0000256" key="3">
    <source>
        <dbReference type="ARBA" id="ARBA00022676"/>
    </source>
</evidence>
<dbReference type="GO" id="GO:0016020">
    <property type="term" value="C:membrane"/>
    <property type="evidence" value="ECO:0007669"/>
    <property type="project" value="UniProtKB-SubCell"/>
</dbReference>
<dbReference type="Gene3D" id="3.40.50.2000">
    <property type="entry name" value="Glycogen Phosphorylase B"/>
    <property type="match status" value="2"/>
</dbReference>
<dbReference type="AlphaFoldDB" id="A0A1E5G202"/>
<comment type="similarity">
    <text evidence="2">Belongs to the glycosyltransferase 28 family.</text>
</comment>
<dbReference type="GO" id="GO:0016758">
    <property type="term" value="F:hexosyltransferase activity"/>
    <property type="evidence" value="ECO:0007669"/>
    <property type="project" value="InterPro"/>
</dbReference>
<dbReference type="Pfam" id="PF06925">
    <property type="entry name" value="MGDG_synth"/>
    <property type="match status" value="1"/>
</dbReference>
<dbReference type="InterPro" id="IPR009695">
    <property type="entry name" value="Diacylglyc_glucosyltr_N"/>
</dbReference>
<evidence type="ECO:0008006" key="9">
    <source>
        <dbReference type="Google" id="ProtNLM"/>
    </source>
</evidence>
<evidence type="ECO:0000259" key="6">
    <source>
        <dbReference type="Pfam" id="PF06925"/>
    </source>
</evidence>
<sequence length="382" mass="43509">MDSIKVSVMPKRILILSEAFGLGHTMVAKAIKDSMLMHEPSWHVDVFEASTLVRPTTSRIMSLLYLKSLQYTPSLWGKIYHKSQHKPLNQQLQFLMQHMIYTRFDKLIAEYKPDLIICTHLFPSLIVSKLKKNGLRTKLCTVITDFCLHGSWLSNEVDHYLLPTETIRNELLLKGIKTEKLHVTGIPVHPKFQIESSSLSSKKAFRELLQLQDMPTLICMGGGLGVGLSESMVKVLEKYLGQMQVLFIAGKNHSLYRNIMNLSVCKHENFHLYSFVDYIDRLMKASDVMVTKPGGVTCSEAIRIGLPMLILNPLPGQEQGNLHYMLEHRHGLFIEDERTLDLQLQSLILKPEDFSQQFSVAVTKKSAIFPQGVEQVVKSMLF</sequence>
<protein>
    <recommendedName>
        <fullName evidence="9">Galactosyldiacylglycerol synthase</fullName>
    </recommendedName>
</protein>
<dbReference type="SUPFAM" id="SSF53756">
    <property type="entry name" value="UDP-Glycosyltransferase/glycogen phosphorylase"/>
    <property type="match status" value="1"/>
</dbReference>
<evidence type="ECO:0000256" key="4">
    <source>
        <dbReference type="ARBA" id="ARBA00022679"/>
    </source>
</evidence>
<name>A0A1E5G202_9FIRM</name>
<keyword evidence="4" id="KW-0808">Transferase</keyword>
<dbReference type="InterPro" id="IPR007235">
    <property type="entry name" value="Glyco_trans_28_C"/>
</dbReference>
<comment type="caution">
    <text evidence="7">The sequence shown here is derived from an EMBL/GenBank/DDBJ whole genome shotgun (WGS) entry which is preliminary data.</text>
</comment>
<reference evidence="7 8" key="1">
    <citation type="submission" date="2016-09" db="EMBL/GenBank/DDBJ databases">
        <title>Draft genome sequence for the type strain of Desulfuribacillus alkaliarsenatis AHT28, an obligately anaerobic, sulfidogenic bacterium isolated from Russian soda lake sediments.</title>
        <authorList>
            <person name="Abin C.A."/>
            <person name="Hollibaugh J.T."/>
        </authorList>
    </citation>
    <scope>NUCLEOTIDE SEQUENCE [LARGE SCALE GENOMIC DNA]</scope>
    <source>
        <strain evidence="7 8">AHT28</strain>
    </source>
</reference>
<gene>
    <name evidence="7" type="ORF">BHF68_05210</name>
</gene>
<feature type="domain" description="Glycosyl transferase family 28 C-terminal" evidence="5">
    <location>
        <begin position="230"/>
        <end position="359"/>
    </location>
</feature>
<comment type="subcellular location">
    <subcellularLocation>
        <location evidence="1">Membrane</location>
    </subcellularLocation>
</comment>
<evidence type="ECO:0000313" key="8">
    <source>
        <dbReference type="Proteomes" id="UP000094296"/>
    </source>
</evidence>
<keyword evidence="8" id="KW-1185">Reference proteome</keyword>
<dbReference type="Proteomes" id="UP000094296">
    <property type="component" value="Unassembled WGS sequence"/>
</dbReference>
<dbReference type="EMBL" id="MIJE01000022">
    <property type="protein sequence ID" value="OEF97001.1"/>
    <property type="molecule type" value="Genomic_DNA"/>
</dbReference>
<feature type="domain" description="Diacylglycerol glucosyltransferase N-terminal" evidence="6">
    <location>
        <begin position="24"/>
        <end position="188"/>
    </location>
</feature>
<dbReference type="GO" id="GO:0009247">
    <property type="term" value="P:glycolipid biosynthetic process"/>
    <property type="evidence" value="ECO:0007669"/>
    <property type="project" value="InterPro"/>
</dbReference>
<dbReference type="PANTHER" id="PTHR43025:SF3">
    <property type="entry name" value="MONOGALACTOSYLDIACYLGLYCEROL SYNTHASE 1, CHLOROPLASTIC"/>
    <property type="match status" value="1"/>
</dbReference>
<dbReference type="RefSeq" id="WP_069643047.1">
    <property type="nucleotide sequence ID" value="NZ_MIJE01000022.1"/>
</dbReference>
<accession>A0A1E5G202</accession>
<evidence type="ECO:0000259" key="5">
    <source>
        <dbReference type="Pfam" id="PF04101"/>
    </source>
</evidence>
<dbReference type="InterPro" id="IPR050519">
    <property type="entry name" value="Glycosyltransf_28_UgtP"/>
</dbReference>
<dbReference type="STRING" id="766136.BHF68_05210"/>
<dbReference type="PANTHER" id="PTHR43025">
    <property type="entry name" value="MONOGALACTOSYLDIACYLGLYCEROL SYNTHASE"/>
    <property type="match status" value="1"/>
</dbReference>
<proteinExistence type="inferred from homology"/>
<evidence type="ECO:0000256" key="2">
    <source>
        <dbReference type="ARBA" id="ARBA00006962"/>
    </source>
</evidence>
<evidence type="ECO:0000256" key="1">
    <source>
        <dbReference type="ARBA" id="ARBA00004370"/>
    </source>
</evidence>
<dbReference type="OrthoDB" id="9815663at2"/>
<evidence type="ECO:0000313" key="7">
    <source>
        <dbReference type="EMBL" id="OEF97001.1"/>
    </source>
</evidence>
<organism evidence="7 8">
    <name type="scientific">Desulfuribacillus alkaliarsenatis</name>
    <dbReference type="NCBI Taxonomy" id="766136"/>
    <lineage>
        <taxon>Bacteria</taxon>
        <taxon>Bacillati</taxon>
        <taxon>Bacillota</taxon>
        <taxon>Desulfuribacillia</taxon>
        <taxon>Desulfuribacillales</taxon>
        <taxon>Desulfuribacillaceae</taxon>
        <taxon>Desulfuribacillus</taxon>
    </lineage>
</organism>
<dbReference type="Pfam" id="PF04101">
    <property type="entry name" value="Glyco_tran_28_C"/>
    <property type="match status" value="1"/>
</dbReference>
<keyword evidence="3" id="KW-0328">Glycosyltransferase</keyword>